<proteinExistence type="predicted"/>
<evidence type="ECO:0000313" key="1">
    <source>
        <dbReference type="EMBL" id="AKH48258.1"/>
    </source>
</evidence>
<protein>
    <submittedName>
        <fullName evidence="1">Uncharacterized protein</fullName>
    </submittedName>
</protein>
<name>A0A0F7L9H1_9VIRU</name>
<organism evidence="1">
    <name type="scientific">uncultured marine virus</name>
    <dbReference type="NCBI Taxonomy" id="186617"/>
    <lineage>
        <taxon>Viruses</taxon>
        <taxon>environmental samples</taxon>
    </lineage>
</organism>
<accession>A0A0F7L9H1</accession>
<reference evidence="1" key="1">
    <citation type="journal article" date="2015" name="Front. Microbiol.">
        <title>Combining genomic sequencing methods to explore viral diversity and reveal potential virus-host interactions.</title>
        <authorList>
            <person name="Chow C.E."/>
            <person name="Winget D.M."/>
            <person name="White R.A.III."/>
            <person name="Hallam S.J."/>
            <person name="Suttle C.A."/>
        </authorList>
    </citation>
    <scope>NUCLEOTIDE SEQUENCE</scope>
    <source>
        <strain evidence="1">Oxic1_7</strain>
    </source>
</reference>
<sequence>MLSGIVMYCVPSNLAPAPYFFAMSKSNVPTVLGDTGNVLGLEVSGTMVSDVDVLFLVAVDDSVISNPVDDVNVLNLLGLESMILSFRESASGSANARGVMMACNLLIVSLLL</sequence>
<reference evidence="1" key="2">
    <citation type="submission" date="2015-03" db="EMBL/GenBank/DDBJ databases">
        <authorList>
            <person name="Chow C.-E.T."/>
            <person name="Winget D.M."/>
            <person name="White R.A.III."/>
            <person name="Hallam S.J."/>
            <person name="Suttle C.A."/>
        </authorList>
    </citation>
    <scope>NUCLEOTIDE SEQUENCE</scope>
    <source>
        <strain evidence="1">Oxic1_7</strain>
    </source>
</reference>
<dbReference type="EMBL" id="KR029602">
    <property type="protein sequence ID" value="AKH48258.1"/>
    <property type="molecule type" value="Genomic_DNA"/>
</dbReference>